<dbReference type="EMBL" id="CAADRA010000746">
    <property type="protein sequence ID" value="VFT80944.1"/>
    <property type="molecule type" value="Genomic_DNA"/>
</dbReference>
<organism evidence="2 3">
    <name type="scientific">Aphanomyces stellatus</name>
    <dbReference type="NCBI Taxonomy" id="120398"/>
    <lineage>
        <taxon>Eukaryota</taxon>
        <taxon>Sar</taxon>
        <taxon>Stramenopiles</taxon>
        <taxon>Oomycota</taxon>
        <taxon>Saprolegniomycetes</taxon>
        <taxon>Saprolegniales</taxon>
        <taxon>Verrucalvaceae</taxon>
        <taxon>Aphanomyces</taxon>
    </lineage>
</organism>
<gene>
    <name evidence="2" type="primary">Aste57867_3794</name>
    <name evidence="1" type="ORF">As57867_003783</name>
    <name evidence="2" type="ORF">ASTE57867_3794</name>
</gene>
<evidence type="ECO:0000313" key="1">
    <source>
        <dbReference type="EMBL" id="KAF0714600.1"/>
    </source>
</evidence>
<dbReference type="Proteomes" id="UP000332933">
    <property type="component" value="Unassembled WGS sequence"/>
</dbReference>
<protein>
    <submittedName>
        <fullName evidence="2">Aste57867_3794 protein</fullName>
    </submittedName>
</protein>
<proteinExistence type="predicted"/>
<reference evidence="2 3" key="1">
    <citation type="submission" date="2019-03" db="EMBL/GenBank/DDBJ databases">
        <authorList>
            <person name="Gaulin E."/>
            <person name="Dumas B."/>
        </authorList>
    </citation>
    <scope>NUCLEOTIDE SEQUENCE [LARGE SCALE GENOMIC DNA]</scope>
    <source>
        <strain evidence="2">CBS 568.67</strain>
    </source>
</reference>
<reference evidence="1" key="2">
    <citation type="submission" date="2019-06" db="EMBL/GenBank/DDBJ databases">
        <title>Genomics analysis of Aphanomyces spp. identifies a new class of oomycete effector associated with host adaptation.</title>
        <authorList>
            <person name="Gaulin E."/>
        </authorList>
    </citation>
    <scope>NUCLEOTIDE SEQUENCE</scope>
    <source>
        <strain evidence="1">CBS 578.67</strain>
    </source>
</reference>
<sequence>MALDTLPRFEQHALGKGWAEFKLKQAKSVLLSNVVSSIEHSGESKQWVTMDHSRTSVASLPHNLASLLGHADGNPYSVKE</sequence>
<evidence type="ECO:0000313" key="3">
    <source>
        <dbReference type="Proteomes" id="UP000332933"/>
    </source>
</evidence>
<name>A0A485KE90_9STRA</name>
<evidence type="ECO:0000313" key="2">
    <source>
        <dbReference type="EMBL" id="VFT80944.1"/>
    </source>
</evidence>
<dbReference type="EMBL" id="VJMH01000746">
    <property type="protein sequence ID" value="KAF0714600.1"/>
    <property type="molecule type" value="Genomic_DNA"/>
</dbReference>
<accession>A0A485KE90</accession>
<keyword evidence="3" id="KW-1185">Reference proteome</keyword>
<dbReference type="AlphaFoldDB" id="A0A485KE90"/>